<feature type="compositionally biased region" description="Basic and acidic residues" evidence="1">
    <location>
        <begin position="817"/>
        <end position="826"/>
    </location>
</feature>
<comment type="caution">
    <text evidence="4">The sequence shown here is derived from an EMBL/GenBank/DDBJ whole genome shotgun (WGS) entry which is preliminary data.</text>
</comment>
<dbReference type="CDD" id="cd05402">
    <property type="entry name" value="NT_PAP_TUTase"/>
    <property type="match status" value="1"/>
</dbReference>
<accession>A0A9J6ELM2</accession>
<dbReference type="InterPro" id="IPR013087">
    <property type="entry name" value="Znf_C2H2_type"/>
</dbReference>
<keyword evidence="2" id="KW-0732">Signal</keyword>
<dbReference type="Pfam" id="PF19088">
    <property type="entry name" value="TUTase"/>
    <property type="match status" value="1"/>
</dbReference>
<feature type="domain" description="C2H2-type" evidence="3">
    <location>
        <begin position="1231"/>
        <end position="1253"/>
    </location>
</feature>
<protein>
    <recommendedName>
        <fullName evidence="3">C2H2-type domain-containing protein</fullName>
    </recommendedName>
</protein>
<evidence type="ECO:0000259" key="3">
    <source>
        <dbReference type="PROSITE" id="PS00028"/>
    </source>
</evidence>
<feature type="region of interest" description="Disordered" evidence="1">
    <location>
        <begin position="84"/>
        <end position="105"/>
    </location>
</feature>
<evidence type="ECO:0000313" key="4">
    <source>
        <dbReference type="EMBL" id="KAH8035361.1"/>
    </source>
</evidence>
<dbReference type="Gene3D" id="3.30.460.10">
    <property type="entry name" value="Beta Polymerase, domain 2"/>
    <property type="match status" value="1"/>
</dbReference>
<feature type="region of interest" description="Disordered" evidence="1">
    <location>
        <begin position="162"/>
        <end position="181"/>
    </location>
</feature>
<feature type="compositionally biased region" description="Low complexity" evidence="1">
    <location>
        <begin position="428"/>
        <end position="453"/>
    </location>
</feature>
<dbReference type="InterPro" id="IPR043519">
    <property type="entry name" value="NT_sf"/>
</dbReference>
<dbReference type="Gene3D" id="1.10.1410.10">
    <property type="match status" value="1"/>
</dbReference>
<evidence type="ECO:0000256" key="2">
    <source>
        <dbReference type="SAM" id="SignalP"/>
    </source>
</evidence>
<dbReference type="Proteomes" id="UP000821866">
    <property type="component" value="Chromosome 11"/>
</dbReference>
<dbReference type="SUPFAM" id="SSF81301">
    <property type="entry name" value="Nucleotidyltransferase"/>
    <property type="match status" value="1"/>
</dbReference>
<dbReference type="GO" id="GO:0050265">
    <property type="term" value="F:RNA uridylyltransferase activity"/>
    <property type="evidence" value="ECO:0007669"/>
    <property type="project" value="TreeGrafter"/>
</dbReference>
<evidence type="ECO:0000256" key="1">
    <source>
        <dbReference type="SAM" id="MobiDB-lite"/>
    </source>
</evidence>
<dbReference type="InterPro" id="IPR045100">
    <property type="entry name" value="TUT4/7_NTP_transf"/>
</dbReference>
<dbReference type="PANTHER" id="PTHR12271">
    <property type="entry name" value="POLY A POLYMERASE CID PAP -RELATED"/>
    <property type="match status" value="1"/>
</dbReference>
<proteinExistence type="predicted"/>
<feature type="signal peptide" evidence="2">
    <location>
        <begin position="1"/>
        <end position="27"/>
    </location>
</feature>
<feature type="compositionally biased region" description="Polar residues" evidence="1">
    <location>
        <begin position="535"/>
        <end position="566"/>
    </location>
</feature>
<dbReference type="VEuPathDB" id="VectorBase:LOC119181024"/>
<dbReference type="GO" id="GO:0031123">
    <property type="term" value="P:RNA 3'-end processing"/>
    <property type="evidence" value="ECO:0007669"/>
    <property type="project" value="TreeGrafter"/>
</dbReference>
<name>A0A9J6ELM2_RHIMP</name>
<reference evidence="4" key="1">
    <citation type="journal article" date="2020" name="Cell">
        <title>Large-Scale Comparative Analyses of Tick Genomes Elucidate Their Genetic Diversity and Vector Capacities.</title>
        <authorList>
            <consortium name="Tick Genome and Microbiome Consortium (TIGMIC)"/>
            <person name="Jia N."/>
            <person name="Wang J."/>
            <person name="Shi W."/>
            <person name="Du L."/>
            <person name="Sun Y."/>
            <person name="Zhan W."/>
            <person name="Jiang J.F."/>
            <person name="Wang Q."/>
            <person name="Zhang B."/>
            <person name="Ji P."/>
            <person name="Bell-Sakyi L."/>
            <person name="Cui X.M."/>
            <person name="Yuan T.T."/>
            <person name="Jiang B.G."/>
            <person name="Yang W.F."/>
            <person name="Lam T.T."/>
            <person name="Chang Q.C."/>
            <person name="Ding S.J."/>
            <person name="Wang X.J."/>
            <person name="Zhu J.G."/>
            <person name="Ruan X.D."/>
            <person name="Zhao L."/>
            <person name="Wei J.T."/>
            <person name="Ye R.Z."/>
            <person name="Que T.C."/>
            <person name="Du C.H."/>
            <person name="Zhou Y.H."/>
            <person name="Cheng J.X."/>
            <person name="Dai P.F."/>
            <person name="Guo W.B."/>
            <person name="Han X.H."/>
            <person name="Huang E.J."/>
            <person name="Li L.F."/>
            <person name="Wei W."/>
            <person name="Gao Y.C."/>
            <person name="Liu J.Z."/>
            <person name="Shao H.Z."/>
            <person name="Wang X."/>
            <person name="Wang C.C."/>
            <person name="Yang T.C."/>
            <person name="Huo Q.B."/>
            <person name="Li W."/>
            <person name="Chen H.Y."/>
            <person name="Chen S.E."/>
            <person name="Zhou L.G."/>
            <person name="Ni X.B."/>
            <person name="Tian J.H."/>
            <person name="Sheng Y."/>
            <person name="Liu T."/>
            <person name="Pan Y.S."/>
            <person name="Xia L.Y."/>
            <person name="Li J."/>
            <person name="Zhao F."/>
            <person name="Cao W.C."/>
        </authorList>
    </citation>
    <scope>NUCLEOTIDE SEQUENCE</scope>
    <source>
        <strain evidence="4">Rmic-2018</strain>
    </source>
</reference>
<feature type="region of interest" description="Disordered" evidence="1">
    <location>
        <begin position="528"/>
        <end position="570"/>
    </location>
</feature>
<reference evidence="4" key="2">
    <citation type="submission" date="2021-09" db="EMBL/GenBank/DDBJ databases">
        <authorList>
            <person name="Jia N."/>
            <person name="Wang J."/>
            <person name="Shi W."/>
            <person name="Du L."/>
            <person name="Sun Y."/>
            <person name="Zhan W."/>
            <person name="Jiang J."/>
            <person name="Wang Q."/>
            <person name="Zhang B."/>
            <person name="Ji P."/>
            <person name="Sakyi L.B."/>
            <person name="Cui X."/>
            <person name="Yuan T."/>
            <person name="Jiang B."/>
            <person name="Yang W."/>
            <person name="Lam T.T.-Y."/>
            <person name="Chang Q."/>
            <person name="Ding S."/>
            <person name="Wang X."/>
            <person name="Zhu J."/>
            <person name="Ruan X."/>
            <person name="Zhao L."/>
            <person name="Wei J."/>
            <person name="Que T."/>
            <person name="Du C."/>
            <person name="Cheng J."/>
            <person name="Dai P."/>
            <person name="Han X."/>
            <person name="Huang E."/>
            <person name="Gao Y."/>
            <person name="Liu J."/>
            <person name="Shao H."/>
            <person name="Ye R."/>
            <person name="Li L."/>
            <person name="Wei W."/>
            <person name="Wang X."/>
            <person name="Wang C."/>
            <person name="Huo Q."/>
            <person name="Li W."/>
            <person name="Guo W."/>
            <person name="Chen H."/>
            <person name="Chen S."/>
            <person name="Zhou L."/>
            <person name="Zhou L."/>
            <person name="Ni X."/>
            <person name="Tian J."/>
            <person name="Zhou Y."/>
            <person name="Sheng Y."/>
            <person name="Liu T."/>
            <person name="Pan Y."/>
            <person name="Xia L."/>
            <person name="Li J."/>
            <person name="Zhao F."/>
            <person name="Cao W."/>
        </authorList>
    </citation>
    <scope>NUCLEOTIDE SEQUENCE</scope>
    <source>
        <strain evidence="4">Rmic-2018</strain>
        <tissue evidence="4">Larvae</tissue>
    </source>
</reference>
<keyword evidence="5" id="KW-1185">Reference proteome</keyword>
<feature type="chain" id="PRO_5039924836" description="C2H2-type domain-containing protein" evidence="2">
    <location>
        <begin position="28"/>
        <end position="1463"/>
    </location>
</feature>
<evidence type="ECO:0000313" key="5">
    <source>
        <dbReference type="Proteomes" id="UP000821866"/>
    </source>
</evidence>
<gene>
    <name evidence="4" type="ORF">HPB51_004602</name>
</gene>
<dbReference type="PANTHER" id="PTHR12271:SF66">
    <property type="entry name" value="TERMINAL URIDYLYLTRANSFERASE TAILOR"/>
    <property type="match status" value="1"/>
</dbReference>
<dbReference type="PROSITE" id="PS00028">
    <property type="entry name" value="ZINC_FINGER_C2H2_1"/>
    <property type="match status" value="1"/>
</dbReference>
<sequence>MARPCRSMRLLLLAAAAVLCKLPRCGGVEPSNVPHHIAKKDLRVDLSVPSLGVLLSQRLHRKASSLQEQQRGLQWQRQYEDGALSNGRAEGNDSISDEGATDDHSTVWRHRGRFGQDMTFRTNAATLPPEHGSEIVTPGSQERFSGRPWKNLMEPHEPLPADLVSVSTRPPPKLKRSNVGARTSPLQIASGRNATVSNATERCCNCSKLLTNETFTKVFYLVPPSVETNSRNRIPVKEVVRASLSKTVLVERLYENGGCHCGCDNAASPKPASSSQSSSTEKRSTTAATKAAEHTTQPSTTPAITRVREQEDHPQALYATRPSARTSKSRKCPTRVFVKFPGEELPARAADCRKLWLPGSVYKNETFWECEDRGSVDCRVEGGREATKRLLQALRPVSGPPPSSRQYSRNLVYTRTSVSCSVMPGTAQTTATTNCGETTATSTTERTTSTTGSKNGCGDDEENASSGTPEKSMHKASLNEPAEGRHPYFLAPFYPFGGNASKMGNATLSSTKAPMTANLRHRHYMTDKTPKKTSAKTLTPTSFSQTPRTTSGIIRSDSTQSSTTGTEFPAFPPKDGSLLADWTRLCANSDNPGSTFNSSLAFVLMCALPGAASCNGSDCEPAKRRVAYEDQRQMVHDTTYRQRNTHNHLHEDDDFPWTRASKHRSSSPEQVRYLPYRSSRNVTAFPYPIRGSDVWKARDGNVSRLGGRNVTASRSGSHPHRDVPVFLEVTISSNPKPFFMGGTRTTRPTTEKRYVDVIFGAAEGSLQRASPRQRQRLAYRTYQEVARQLPPTDVKRHDAAPDYVIGERTTATGNENSRSRAPDKRAASSIGYATSVGKELRPWPPVKVDLLKSSVRMKALVDRARSPACKDGFPCAEDDGKKTDMLQKIIVRSGQPSEEVEYEYYYVDDDTPSSELPHDMFSRSVAVASDASSPLLNMETMSEREMCLEIERDLNRILLASTSRNQPPPDTMQQYDRLPPSLLCQPESPIQPLMQPHPPRGLPSVNPPPVVPFTFTACNTARDEVDCRQRSARIPPKAGKRERRKNLSAKKKDLRLGEPDVSVLPPVQGAEVVPVSMDSANSKDCSAEVNSAMRGETNAGTASVVEGCALHKAKPVPTGRRFPGPKNSKGSWNQYKEVLWNAPAWPGVNNPKEFLFLQDLERQLLQCAPHFQDDHLQNAQAKQFGPVPSHRNGGRHDSSNLFEERLLVFKQHRVLLLKKRSQRFPKAQFYCHLCHRHIDDMWYVDKHLEQEQHASKKLVNDLRLAVKNLPYPVDIQCDAIGAMIEKVAQEHSLTVEEVELRKRVVADLETFIKATLPDVKLSLYGSSANGFGLNTSNVNIDLNPLGRGDSARNSLWHVSVSVAKFAQVTKDYLSKVPRIRFKEVDSELSCEISLNNSHSQKTSRLLDDYASLDRRVKILGVAFRLWAKVVIVGYLEVGKLYFDPRQFLHYWARRNRSSTSRHL</sequence>
<feature type="compositionally biased region" description="Low complexity" evidence="1">
    <location>
        <begin position="268"/>
        <end position="296"/>
    </location>
</feature>
<organism evidence="4 5">
    <name type="scientific">Rhipicephalus microplus</name>
    <name type="common">Cattle tick</name>
    <name type="synonym">Boophilus microplus</name>
    <dbReference type="NCBI Taxonomy" id="6941"/>
    <lineage>
        <taxon>Eukaryota</taxon>
        <taxon>Metazoa</taxon>
        <taxon>Ecdysozoa</taxon>
        <taxon>Arthropoda</taxon>
        <taxon>Chelicerata</taxon>
        <taxon>Arachnida</taxon>
        <taxon>Acari</taxon>
        <taxon>Parasitiformes</taxon>
        <taxon>Ixodida</taxon>
        <taxon>Ixodoidea</taxon>
        <taxon>Ixodidae</taxon>
        <taxon>Rhipicephalinae</taxon>
        <taxon>Rhipicephalus</taxon>
        <taxon>Boophilus</taxon>
    </lineage>
</organism>
<feature type="region of interest" description="Disordered" evidence="1">
    <location>
        <begin position="428"/>
        <end position="479"/>
    </location>
</feature>
<feature type="region of interest" description="Disordered" evidence="1">
    <location>
        <begin position="807"/>
        <end position="828"/>
    </location>
</feature>
<feature type="region of interest" description="Disordered" evidence="1">
    <location>
        <begin position="268"/>
        <end position="331"/>
    </location>
</feature>
<feature type="region of interest" description="Disordered" evidence="1">
    <location>
        <begin position="1027"/>
        <end position="1051"/>
    </location>
</feature>
<feature type="compositionally biased region" description="Basic residues" evidence="1">
    <location>
        <begin position="1038"/>
        <end position="1049"/>
    </location>
</feature>
<dbReference type="EMBL" id="JABSTU010000003">
    <property type="protein sequence ID" value="KAH8035361.1"/>
    <property type="molecule type" value="Genomic_DNA"/>
</dbReference>
<feature type="region of interest" description="Disordered" evidence="1">
    <location>
        <begin position="647"/>
        <end position="669"/>
    </location>
</feature>